<organism evidence="1 2">
    <name type="scientific">secondary endosymbiont of Heteropsylla cubana</name>
    <dbReference type="NCBI Taxonomy" id="134287"/>
    <lineage>
        <taxon>Bacteria</taxon>
        <taxon>Pseudomonadati</taxon>
        <taxon>Pseudomonadota</taxon>
        <taxon>Gammaproteobacteria</taxon>
        <taxon>Enterobacterales</taxon>
        <taxon>Enterobacteriaceae</taxon>
        <taxon>aphid secondary symbionts</taxon>
    </lineage>
</organism>
<name>J3TG83_9ENTR</name>
<proteinExistence type="predicted"/>
<dbReference type="EMBL" id="CP003547">
    <property type="protein sequence ID" value="AFP85372.1"/>
    <property type="molecule type" value="Genomic_DNA"/>
</dbReference>
<dbReference type="Proteomes" id="UP000003937">
    <property type="component" value="Chromosome"/>
</dbReference>
<sequence length="35" mass="4063">MTRYIIHNINLVLKKNVILNVDFNDMNTVVSGFIL</sequence>
<reference evidence="1 2" key="1">
    <citation type="journal article" date="2012" name="Mol. Biol. Evol.">
        <title>Genome reduction and co-evolution between the primary and secondary bacterial symbionts of psyllids.</title>
        <authorList>
            <person name="Sloan D.B."/>
            <person name="Moran N.A."/>
        </authorList>
    </citation>
    <scope>NUCLEOTIDE SEQUENCE [LARGE SCALE GENOMIC DNA]</scope>
    <source>
        <strain evidence="1">Hcub_S</strain>
    </source>
</reference>
<gene>
    <name evidence="1" type="ORF">A35E_00047</name>
</gene>
<keyword evidence="2" id="KW-1185">Reference proteome</keyword>
<accession>J3TG83</accession>
<protein>
    <submittedName>
        <fullName evidence="1">Uncharacterized protein</fullName>
    </submittedName>
</protein>
<evidence type="ECO:0000313" key="1">
    <source>
        <dbReference type="EMBL" id="AFP85372.1"/>
    </source>
</evidence>
<evidence type="ECO:0000313" key="2">
    <source>
        <dbReference type="Proteomes" id="UP000003937"/>
    </source>
</evidence>
<dbReference type="KEGG" id="sehc:A35E_00047"/>
<dbReference type="AlphaFoldDB" id="J3TG83"/>
<dbReference type="HOGENOM" id="CLU_3367226_0_0_6"/>